<feature type="region of interest" description="Disordered" evidence="1">
    <location>
        <begin position="1"/>
        <end position="45"/>
    </location>
</feature>
<name>A0AAU9PJ23_9ASTR</name>
<dbReference type="AlphaFoldDB" id="A0AAU9PJ23"/>
<comment type="caution">
    <text evidence="2">The sequence shown here is derived from an EMBL/GenBank/DDBJ whole genome shotgun (WGS) entry which is preliminary data.</text>
</comment>
<organism evidence="2 3">
    <name type="scientific">Lactuca virosa</name>
    <dbReference type="NCBI Taxonomy" id="75947"/>
    <lineage>
        <taxon>Eukaryota</taxon>
        <taxon>Viridiplantae</taxon>
        <taxon>Streptophyta</taxon>
        <taxon>Embryophyta</taxon>
        <taxon>Tracheophyta</taxon>
        <taxon>Spermatophyta</taxon>
        <taxon>Magnoliopsida</taxon>
        <taxon>eudicotyledons</taxon>
        <taxon>Gunneridae</taxon>
        <taxon>Pentapetalae</taxon>
        <taxon>asterids</taxon>
        <taxon>campanulids</taxon>
        <taxon>Asterales</taxon>
        <taxon>Asteraceae</taxon>
        <taxon>Cichorioideae</taxon>
        <taxon>Cichorieae</taxon>
        <taxon>Lactucinae</taxon>
        <taxon>Lactuca</taxon>
    </lineage>
</organism>
<dbReference type="Proteomes" id="UP001157418">
    <property type="component" value="Unassembled WGS sequence"/>
</dbReference>
<gene>
    <name evidence="2" type="ORF">LVIROSA_LOCUS35837</name>
</gene>
<accession>A0AAU9PJ23</accession>
<evidence type="ECO:0000256" key="1">
    <source>
        <dbReference type="SAM" id="MobiDB-lite"/>
    </source>
</evidence>
<evidence type="ECO:0000313" key="3">
    <source>
        <dbReference type="Proteomes" id="UP001157418"/>
    </source>
</evidence>
<reference evidence="2 3" key="1">
    <citation type="submission" date="2022-01" db="EMBL/GenBank/DDBJ databases">
        <authorList>
            <person name="Xiong W."/>
            <person name="Schranz E."/>
        </authorList>
    </citation>
    <scope>NUCLEOTIDE SEQUENCE [LARGE SCALE GENOMIC DNA]</scope>
</reference>
<dbReference type="EMBL" id="CAKMRJ010005634">
    <property type="protein sequence ID" value="CAH1450410.1"/>
    <property type="molecule type" value="Genomic_DNA"/>
</dbReference>
<keyword evidence="3" id="KW-1185">Reference proteome</keyword>
<sequence>MKGNGDSDEINLDDDKPLFPSFHESSSSKRKRMDSDYSNSSDDNEECWVEEDKEFEMLCGLALKGIILV</sequence>
<feature type="compositionally biased region" description="Acidic residues" evidence="1">
    <location>
        <begin position="1"/>
        <end position="12"/>
    </location>
</feature>
<proteinExistence type="predicted"/>
<evidence type="ECO:0000313" key="2">
    <source>
        <dbReference type="EMBL" id="CAH1450410.1"/>
    </source>
</evidence>
<protein>
    <submittedName>
        <fullName evidence="2">Uncharacterized protein</fullName>
    </submittedName>
</protein>